<sequence>MIGRPHGRSLVGMTRSGSALGSVVRWDDDRNGAIIEVPDLPGDCWADASVVVHSTAGDGRLRAGQVVAVDWTDEDAGEWPFRATRVEPREDLQATLGG</sequence>
<name>A0ABP6PNJ1_9ACTN</name>
<evidence type="ECO:0000313" key="2">
    <source>
        <dbReference type="Proteomes" id="UP001499924"/>
    </source>
</evidence>
<protein>
    <recommendedName>
        <fullName evidence="3">PilZ domain-containing protein</fullName>
    </recommendedName>
</protein>
<organism evidence="1 2">
    <name type="scientific">Blastococcus jejuensis</name>
    <dbReference type="NCBI Taxonomy" id="351224"/>
    <lineage>
        <taxon>Bacteria</taxon>
        <taxon>Bacillati</taxon>
        <taxon>Actinomycetota</taxon>
        <taxon>Actinomycetes</taxon>
        <taxon>Geodermatophilales</taxon>
        <taxon>Geodermatophilaceae</taxon>
        <taxon>Blastococcus</taxon>
    </lineage>
</organism>
<gene>
    <name evidence="1" type="ORF">GCM10010531_43350</name>
</gene>
<dbReference type="EMBL" id="BAAAVV010000019">
    <property type="protein sequence ID" value="GAA3184478.1"/>
    <property type="molecule type" value="Genomic_DNA"/>
</dbReference>
<reference evidence="2" key="1">
    <citation type="journal article" date="2019" name="Int. J. Syst. Evol. Microbiol.">
        <title>The Global Catalogue of Microorganisms (GCM) 10K type strain sequencing project: providing services to taxonomists for standard genome sequencing and annotation.</title>
        <authorList>
            <consortium name="The Broad Institute Genomics Platform"/>
            <consortium name="The Broad Institute Genome Sequencing Center for Infectious Disease"/>
            <person name="Wu L."/>
            <person name="Ma J."/>
        </authorList>
    </citation>
    <scope>NUCLEOTIDE SEQUENCE [LARGE SCALE GENOMIC DNA]</scope>
    <source>
        <strain evidence="2">JCM 15614</strain>
    </source>
</reference>
<evidence type="ECO:0008006" key="3">
    <source>
        <dbReference type="Google" id="ProtNLM"/>
    </source>
</evidence>
<proteinExistence type="predicted"/>
<accession>A0ABP6PNJ1</accession>
<dbReference type="Proteomes" id="UP001499924">
    <property type="component" value="Unassembled WGS sequence"/>
</dbReference>
<keyword evidence="2" id="KW-1185">Reference proteome</keyword>
<comment type="caution">
    <text evidence="1">The sequence shown here is derived from an EMBL/GenBank/DDBJ whole genome shotgun (WGS) entry which is preliminary data.</text>
</comment>
<evidence type="ECO:0000313" key="1">
    <source>
        <dbReference type="EMBL" id="GAA3184478.1"/>
    </source>
</evidence>